<dbReference type="RefSeq" id="WP_354368049.1">
    <property type="nucleotide sequence ID" value="NZ_JBEPMA010000005.1"/>
</dbReference>
<dbReference type="InterPro" id="IPR046357">
    <property type="entry name" value="PPIase_dom_sf"/>
</dbReference>
<organism evidence="3 4">
    <name type="scientific">Peptoniphilus olsenii</name>
    <dbReference type="NCBI Taxonomy" id="411570"/>
    <lineage>
        <taxon>Bacteria</taxon>
        <taxon>Bacillati</taxon>
        <taxon>Bacillota</taxon>
        <taxon>Tissierellia</taxon>
        <taxon>Tissierellales</taxon>
        <taxon>Peptoniphilaceae</taxon>
        <taxon>Peptoniphilus</taxon>
    </lineage>
</organism>
<dbReference type="PANTHER" id="PTHR47245">
    <property type="entry name" value="PEPTIDYLPROLYL ISOMERASE"/>
    <property type="match status" value="1"/>
</dbReference>
<dbReference type="PROSITE" id="PS50198">
    <property type="entry name" value="PPIC_PPIASE_2"/>
    <property type="match status" value="1"/>
</dbReference>
<dbReference type="SUPFAM" id="SSF54534">
    <property type="entry name" value="FKBP-like"/>
    <property type="match status" value="1"/>
</dbReference>
<evidence type="ECO:0000313" key="3">
    <source>
        <dbReference type="EMBL" id="MET3617519.1"/>
    </source>
</evidence>
<evidence type="ECO:0000259" key="2">
    <source>
        <dbReference type="PROSITE" id="PS50198"/>
    </source>
</evidence>
<dbReference type="InterPro" id="IPR027304">
    <property type="entry name" value="Trigger_fact/SurA_dom_sf"/>
</dbReference>
<dbReference type="InterPro" id="IPR050245">
    <property type="entry name" value="PrsA_foldase"/>
</dbReference>
<dbReference type="GO" id="GO:0003755">
    <property type="term" value="F:peptidyl-prolyl cis-trans isomerase activity"/>
    <property type="evidence" value="ECO:0007669"/>
    <property type="project" value="UniProtKB-EC"/>
</dbReference>
<keyword evidence="1" id="KW-0697">Rotamase</keyword>
<feature type="domain" description="PpiC" evidence="2">
    <location>
        <begin position="114"/>
        <end position="203"/>
    </location>
</feature>
<evidence type="ECO:0000256" key="1">
    <source>
        <dbReference type="PROSITE-ProRule" id="PRU00278"/>
    </source>
</evidence>
<gene>
    <name evidence="3" type="ORF">ABID14_001150</name>
</gene>
<dbReference type="Gene3D" id="1.10.8.1040">
    <property type="match status" value="1"/>
</dbReference>
<sequence length="248" mass="28707">MDNNKVLAVVNGREVTGEDYNLFINSLDPQLKAYFSQNEFNQDIVNELVYQQLLYEEAIENGVDKEEDFLKVLEKTKQSMLKTYSLGKLLSKVEVNDDEIKDFYDKNTNLFQKGESAKASHILVEDEDKANEIYEKIQNGEDFGKLAKEFSTCPSSQRGGDLGEFQKGQMVKEFEEAVFSNDIGTITKPVKTQFGYHIIKVDDKSDASTFSFEESKDKIYQELKRKKEQEVYNKKIDELKEKYKVDMK</sequence>
<name>A0ABV2J9Q9_9FIRM</name>
<dbReference type="SUPFAM" id="SSF109998">
    <property type="entry name" value="Triger factor/SurA peptide-binding domain-like"/>
    <property type="match status" value="1"/>
</dbReference>
<keyword evidence="1 3" id="KW-0413">Isomerase</keyword>
<comment type="caution">
    <text evidence="3">The sequence shown here is derived from an EMBL/GenBank/DDBJ whole genome shotgun (WGS) entry which is preliminary data.</text>
</comment>
<accession>A0ABV2J9Q9</accession>
<dbReference type="EC" id="5.2.1.8" evidence="3"/>
<keyword evidence="4" id="KW-1185">Reference proteome</keyword>
<dbReference type="Gene3D" id="3.10.50.40">
    <property type="match status" value="1"/>
</dbReference>
<dbReference type="InterPro" id="IPR000297">
    <property type="entry name" value="PPIase_PpiC"/>
</dbReference>
<dbReference type="PANTHER" id="PTHR47245:SF2">
    <property type="entry name" value="PEPTIDYL-PROLYL CIS-TRANS ISOMERASE HP_0175-RELATED"/>
    <property type="match status" value="1"/>
</dbReference>
<protein>
    <submittedName>
        <fullName evidence="3">Peptidyl-prolyl cis-trans isomerase C</fullName>
        <ecNumber evidence="3">5.2.1.8</ecNumber>
    </submittedName>
</protein>
<dbReference type="Pfam" id="PF13616">
    <property type="entry name" value="Rotamase_3"/>
    <property type="match status" value="1"/>
</dbReference>
<dbReference type="Proteomes" id="UP001549162">
    <property type="component" value="Unassembled WGS sequence"/>
</dbReference>
<dbReference type="PROSITE" id="PS01096">
    <property type="entry name" value="PPIC_PPIASE_1"/>
    <property type="match status" value="1"/>
</dbReference>
<evidence type="ECO:0000313" key="4">
    <source>
        <dbReference type="Proteomes" id="UP001549162"/>
    </source>
</evidence>
<dbReference type="EMBL" id="JBEPMA010000005">
    <property type="protein sequence ID" value="MET3617519.1"/>
    <property type="molecule type" value="Genomic_DNA"/>
</dbReference>
<proteinExistence type="predicted"/>
<reference evidence="3 4" key="1">
    <citation type="submission" date="2024-06" db="EMBL/GenBank/DDBJ databases">
        <title>Genomic Encyclopedia of Type Strains, Phase IV (KMG-IV): sequencing the most valuable type-strain genomes for metagenomic binning, comparative biology and taxonomic classification.</title>
        <authorList>
            <person name="Goeker M."/>
        </authorList>
    </citation>
    <scope>NUCLEOTIDE SEQUENCE [LARGE SCALE GENOMIC DNA]</scope>
    <source>
        <strain evidence="3 4">DSM 21460</strain>
    </source>
</reference>
<dbReference type="InterPro" id="IPR023058">
    <property type="entry name" value="PPIase_PpiC_CS"/>
</dbReference>